<protein>
    <recommendedName>
        <fullName evidence="4">F-box domain-containing protein</fullName>
    </recommendedName>
</protein>
<feature type="compositionally biased region" description="Pro residues" evidence="1">
    <location>
        <begin position="99"/>
        <end position="111"/>
    </location>
</feature>
<gene>
    <name evidence="2" type="ORF">BDU57DRAFT_511197</name>
</gene>
<evidence type="ECO:0000313" key="2">
    <source>
        <dbReference type="EMBL" id="KAF1922067.1"/>
    </source>
</evidence>
<evidence type="ECO:0008006" key="4">
    <source>
        <dbReference type="Google" id="ProtNLM"/>
    </source>
</evidence>
<proteinExistence type="predicted"/>
<organism evidence="2 3">
    <name type="scientific">Ampelomyces quisqualis</name>
    <name type="common">Powdery mildew agent</name>
    <dbReference type="NCBI Taxonomy" id="50730"/>
    <lineage>
        <taxon>Eukaryota</taxon>
        <taxon>Fungi</taxon>
        <taxon>Dikarya</taxon>
        <taxon>Ascomycota</taxon>
        <taxon>Pezizomycotina</taxon>
        <taxon>Dothideomycetes</taxon>
        <taxon>Pleosporomycetidae</taxon>
        <taxon>Pleosporales</taxon>
        <taxon>Pleosporineae</taxon>
        <taxon>Phaeosphaeriaceae</taxon>
        <taxon>Ampelomyces</taxon>
    </lineage>
</organism>
<evidence type="ECO:0000256" key="1">
    <source>
        <dbReference type="SAM" id="MobiDB-lite"/>
    </source>
</evidence>
<accession>A0A6A5R895</accession>
<name>A0A6A5R895_AMPQU</name>
<evidence type="ECO:0000313" key="3">
    <source>
        <dbReference type="Proteomes" id="UP000800096"/>
    </source>
</evidence>
<keyword evidence="3" id="KW-1185">Reference proteome</keyword>
<reference evidence="2" key="1">
    <citation type="journal article" date="2020" name="Stud. Mycol.">
        <title>101 Dothideomycetes genomes: a test case for predicting lifestyles and emergence of pathogens.</title>
        <authorList>
            <person name="Haridas S."/>
            <person name="Albert R."/>
            <person name="Binder M."/>
            <person name="Bloem J."/>
            <person name="Labutti K."/>
            <person name="Salamov A."/>
            <person name="Andreopoulos B."/>
            <person name="Baker S."/>
            <person name="Barry K."/>
            <person name="Bills G."/>
            <person name="Bluhm B."/>
            <person name="Cannon C."/>
            <person name="Castanera R."/>
            <person name="Culley D."/>
            <person name="Daum C."/>
            <person name="Ezra D."/>
            <person name="Gonzalez J."/>
            <person name="Henrissat B."/>
            <person name="Kuo A."/>
            <person name="Liang C."/>
            <person name="Lipzen A."/>
            <person name="Lutzoni F."/>
            <person name="Magnuson J."/>
            <person name="Mondo S."/>
            <person name="Nolan M."/>
            <person name="Ohm R."/>
            <person name="Pangilinan J."/>
            <person name="Park H.-J."/>
            <person name="Ramirez L."/>
            <person name="Alfaro M."/>
            <person name="Sun H."/>
            <person name="Tritt A."/>
            <person name="Yoshinaga Y."/>
            <person name="Zwiers L.-H."/>
            <person name="Turgeon B."/>
            <person name="Goodwin S."/>
            <person name="Spatafora J."/>
            <person name="Crous P."/>
            <person name="Grigoriev I."/>
        </authorList>
    </citation>
    <scope>NUCLEOTIDE SEQUENCE</scope>
    <source>
        <strain evidence="2">HMLAC05119</strain>
    </source>
</reference>
<dbReference type="EMBL" id="ML979132">
    <property type="protein sequence ID" value="KAF1922067.1"/>
    <property type="molecule type" value="Genomic_DNA"/>
</dbReference>
<dbReference type="OrthoDB" id="2322499at2759"/>
<feature type="region of interest" description="Disordered" evidence="1">
    <location>
        <begin position="99"/>
        <end position="118"/>
    </location>
</feature>
<sequence>MVNAKDYAFKVQPQQPNSQASQQAHGTIINCRKPGATRSGKKQKEARLREALLANAEESRKRKRGSGEECGFESASTEYALPTSQTACAASLSTIPPDRPICPPRWQPLKPPRPRKLKGPTKGVDLDCWFTILSFSDPAQLLAMRRTIPSCYYFLRDNPTLWKHSRNYHYGSALPEPPSELTEFQYADLRHDHGCMSCKAPNTRKTYWAFLRRWCKTCLQSKTLREHDAIPLLRSASGEDLSFLHTCLPSGIFDSWGNFAGVGPATTHALKTIYLLSDVRKIVAEYNHIKAQNTDPASWSAELHAWYSPKVKVVEERRSFAHKMEGYEEAARGTRTSDYALKKTARRNYFQNEASKLMPPITAPEMECCPSYRRAVTIPKAPNNTSWLQLRPKLEREVAELRAKGGPPDQHPPTASASGTSTPMAVMDQLQPQRRFPVLPSIGFALGYHLGTAPPHSYFF</sequence>
<dbReference type="Proteomes" id="UP000800096">
    <property type="component" value="Unassembled WGS sequence"/>
</dbReference>
<dbReference type="AlphaFoldDB" id="A0A6A5R895"/>
<feature type="compositionally biased region" description="Polar residues" evidence="1">
    <location>
        <begin position="413"/>
        <end position="422"/>
    </location>
</feature>
<feature type="region of interest" description="Disordered" evidence="1">
    <location>
        <begin position="1"/>
        <end position="25"/>
    </location>
</feature>
<feature type="compositionally biased region" description="Low complexity" evidence="1">
    <location>
        <begin position="12"/>
        <end position="24"/>
    </location>
</feature>
<feature type="region of interest" description="Disordered" evidence="1">
    <location>
        <begin position="401"/>
        <end position="422"/>
    </location>
</feature>